<sequence>TATSTGTSTDTSTSTERPAEASVSDAERPAEANTTGTERTADALISGMDLAIRQALESGGFAVHGMMEPAGEFAAKLQAAYATLRPLIKCEKESPADKDWNEHAMYAWLQGLYLFVAHHIWRYMTNVDDSRLSARLVLPYDRTDVKPQGSDDGTRLDVGLAARPLGRGVDLLSSKPDYMDVLAVVEAKGVYAKSAGKLDEAQSKLEDLTLDEPRHELHKPTEDAFAQLFMHTRQVYANQPNRRFAWGITQCHAEARACIFVNDGALASHAMDLRTEDGLREMVQLLVDWSLCELPLLGYDPTVSWLDDLDCWQIDVPTLPSDSSDASGAQSNPGCASNMTPYYFNETYVAADRLFGRHTRCYPATSRKPQRKLGTSPIKPDVVIKDAWAYVEDGDVERGEYGEVKFLERIRGKLKDPENFRHLPVIHDGGAMYMDIGGQHIKDTTETVLGDLAHVLSERSGSSKCHYSHMRMATWPAAYRLRNVESVYELIIIANDVVKAMGALKECNILHRDISNNNIMFTRDKDGNVCGILIDFDNAVDAEKAQILCRPICTGTPPFMSVNNLEESDAARSGVEELESILYLLIWKGVWGATIEHRSETWDAT</sequence>
<dbReference type="InterPro" id="IPR040976">
    <property type="entry name" value="Pkinase_fungal"/>
</dbReference>
<dbReference type="PANTHER" id="PTHR38248">
    <property type="entry name" value="FUNK1 6"/>
    <property type="match status" value="1"/>
</dbReference>
<dbReference type="SUPFAM" id="SSF56112">
    <property type="entry name" value="Protein kinase-like (PK-like)"/>
    <property type="match status" value="1"/>
</dbReference>
<reference evidence="3" key="1">
    <citation type="submission" date="2022-07" db="EMBL/GenBank/DDBJ databases">
        <title>Phylogenomic reconstructions and comparative analyses of Kickxellomycotina fungi.</title>
        <authorList>
            <person name="Reynolds N.K."/>
            <person name="Stajich J.E."/>
            <person name="Barry K."/>
            <person name="Grigoriev I.V."/>
            <person name="Crous P."/>
            <person name="Smith M.E."/>
        </authorList>
    </citation>
    <scope>NUCLEOTIDE SEQUENCE</scope>
    <source>
        <strain evidence="3">BCRC 34381</strain>
    </source>
</reference>
<feature type="compositionally biased region" description="Low complexity" evidence="1">
    <location>
        <begin position="1"/>
        <end position="15"/>
    </location>
</feature>
<feature type="non-terminal residue" evidence="3">
    <location>
        <position position="605"/>
    </location>
</feature>
<dbReference type="GO" id="GO:0005524">
    <property type="term" value="F:ATP binding"/>
    <property type="evidence" value="ECO:0007669"/>
    <property type="project" value="InterPro"/>
</dbReference>
<evidence type="ECO:0000313" key="3">
    <source>
        <dbReference type="EMBL" id="KAJ1721961.1"/>
    </source>
</evidence>
<organism evidence="3 4">
    <name type="scientific">Coemansia biformis</name>
    <dbReference type="NCBI Taxonomy" id="1286918"/>
    <lineage>
        <taxon>Eukaryota</taxon>
        <taxon>Fungi</taxon>
        <taxon>Fungi incertae sedis</taxon>
        <taxon>Zoopagomycota</taxon>
        <taxon>Kickxellomycotina</taxon>
        <taxon>Kickxellomycetes</taxon>
        <taxon>Kickxellales</taxon>
        <taxon>Kickxellaceae</taxon>
        <taxon>Coemansia</taxon>
    </lineage>
</organism>
<comment type="caution">
    <text evidence="3">The sequence shown here is derived from an EMBL/GenBank/DDBJ whole genome shotgun (WGS) entry which is preliminary data.</text>
</comment>
<dbReference type="PROSITE" id="PS00109">
    <property type="entry name" value="PROTEIN_KINASE_TYR"/>
    <property type="match status" value="1"/>
</dbReference>
<dbReference type="EMBL" id="JANBOI010002425">
    <property type="protein sequence ID" value="KAJ1721961.1"/>
    <property type="molecule type" value="Genomic_DNA"/>
</dbReference>
<feature type="non-terminal residue" evidence="3">
    <location>
        <position position="1"/>
    </location>
</feature>
<dbReference type="AlphaFoldDB" id="A0A9W8CRU7"/>
<evidence type="ECO:0000259" key="2">
    <source>
        <dbReference type="PROSITE" id="PS50011"/>
    </source>
</evidence>
<accession>A0A9W8CRU7</accession>
<name>A0A9W8CRU7_9FUNG</name>
<dbReference type="PROSITE" id="PS50011">
    <property type="entry name" value="PROTEIN_KINASE_DOM"/>
    <property type="match status" value="1"/>
</dbReference>
<dbReference type="Gene3D" id="1.10.510.10">
    <property type="entry name" value="Transferase(Phosphotransferase) domain 1"/>
    <property type="match status" value="1"/>
</dbReference>
<dbReference type="InterPro" id="IPR011009">
    <property type="entry name" value="Kinase-like_dom_sf"/>
</dbReference>
<dbReference type="GO" id="GO:0004672">
    <property type="term" value="F:protein kinase activity"/>
    <property type="evidence" value="ECO:0007669"/>
    <property type="project" value="InterPro"/>
</dbReference>
<gene>
    <name evidence="3" type="ORF">LPJ61_005979</name>
</gene>
<dbReference type="InterPro" id="IPR008266">
    <property type="entry name" value="Tyr_kinase_AS"/>
</dbReference>
<evidence type="ECO:0000256" key="1">
    <source>
        <dbReference type="SAM" id="MobiDB-lite"/>
    </source>
</evidence>
<feature type="domain" description="Protein kinase" evidence="2">
    <location>
        <begin position="344"/>
        <end position="605"/>
    </location>
</feature>
<dbReference type="Proteomes" id="UP001143981">
    <property type="component" value="Unassembled WGS sequence"/>
</dbReference>
<dbReference type="PANTHER" id="PTHR38248:SF2">
    <property type="entry name" value="FUNK1 11"/>
    <property type="match status" value="1"/>
</dbReference>
<dbReference type="InterPro" id="IPR000719">
    <property type="entry name" value="Prot_kinase_dom"/>
</dbReference>
<protein>
    <recommendedName>
        <fullName evidence="2">Protein kinase domain-containing protein</fullName>
    </recommendedName>
</protein>
<keyword evidence="4" id="KW-1185">Reference proteome</keyword>
<evidence type="ECO:0000313" key="4">
    <source>
        <dbReference type="Proteomes" id="UP001143981"/>
    </source>
</evidence>
<proteinExistence type="predicted"/>
<dbReference type="OrthoDB" id="5584477at2759"/>
<dbReference type="Pfam" id="PF17667">
    <property type="entry name" value="Pkinase_fungal"/>
    <property type="match status" value="1"/>
</dbReference>
<feature type="region of interest" description="Disordered" evidence="1">
    <location>
        <begin position="1"/>
        <end position="39"/>
    </location>
</feature>